<evidence type="ECO:0000313" key="3">
    <source>
        <dbReference type="Proteomes" id="UP000594638"/>
    </source>
</evidence>
<gene>
    <name evidence="2" type="ORF">OLEA9_A050575</name>
</gene>
<feature type="region of interest" description="Disordered" evidence="1">
    <location>
        <begin position="429"/>
        <end position="496"/>
    </location>
</feature>
<keyword evidence="3" id="KW-1185">Reference proteome</keyword>
<feature type="compositionally biased region" description="Basic residues" evidence="1">
    <location>
        <begin position="21"/>
        <end position="30"/>
    </location>
</feature>
<dbReference type="EMBL" id="CACTIH010009116">
    <property type="protein sequence ID" value="CAA3024784.1"/>
    <property type="molecule type" value="Genomic_DNA"/>
</dbReference>
<dbReference type="Gramene" id="OE9A050575T1">
    <property type="protein sequence ID" value="OE9A050575C1"/>
    <property type="gene ID" value="OE9A050575"/>
</dbReference>
<dbReference type="AlphaFoldDB" id="A0A8S0V3Z9"/>
<feature type="region of interest" description="Disordered" evidence="1">
    <location>
        <begin position="547"/>
        <end position="582"/>
    </location>
</feature>
<reference evidence="2 3" key="1">
    <citation type="submission" date="2019-12" db="EMBL/GenBank/DDBJ databases">
        <authorList>
            <person name="Alioto T."/>
            <person name="Alioto T."/>
            <person name="Gomez Garrido J."/>
        </authorList>
    </citation>
    <scope>NUCLEOTIDE SEQUENCE [LARGE SCALE GENOMIC DNA]</scope>
</reference>
<dbReference type="PANTHER" id="PTHR36005:SF1">
    <property type="entry name" value="DNA LIGASE-LIKE PROTEIN"/>
    <property type="match status" value="1"/>
</dbReference>
<feature type="region of interest" description="Disordered" evidence="1">
    <location>
        <begin position="311"/>
        <end position="413"/>
    </location>
</feature>
<comment type="caution">
    <text evidence="2">The sequence shown here is derived from an EMBL/GenBank/DDBJ whole genome shotgun (WGS) entry which is preliminary data.</text>
</comment>
<feature type="compositionally biased region" description="Acidic residues" evidence="1">
    <location>
        <begin position="487"/>
        <end position="496"/>
    </location>
</feature>
<feature type="compositionally biased region" description="Basic and acidic residues" evidence="1">
    <location>
        <begin position="346"/>
        <end position="357"/>
    </location>
</feature>
<feature type="region of interest" description="Disordered" evidence="1">
    <location>
        <begin position="1"/>
        <end position="41"/>
    </location>
</feature>
<feature type="compositionally biased region" description="Acidic residues" evidence="1">
    <location>
        <begin position="555"/>
        <end position="569"/>
    </location>
</feature>
<dbReference type="Proteomes" id="UP000594638">
    <property type="component" value="Unassembled WGS sequence"/>
</dbReference>
<feature type="compositionally biased region" description="Acidic residues" evidence="1">
    <location>
        <begin position="404"/>
        <end position="413"/>
    </location>
</feature>
<feature type="compositionally biased region" description="Acidic residues" evidence="1">
    <location>
        <begin position="467"/>
        <end position="479"/>
    </location>
</feature>
<feature type="compositionally biased region" description="Basic and acidic residues" evidence="1">
    <location>
        <begin position="225"/>
        <end position="234"/>
    </location>
</feature>
<feature type="compositionally biased region" description="Basic and acidic residues" evidence="1">
    <location>
        <begin position="31"/>
        <end position="40"/>
    </location>
</feature>
<dbReference type="PANTHER" id="PTHR36005">
    <property type="entry name" value="DNA LIGASE-LIKE PROTEIN"/>
    <property type="match status" value="1"/>
</dbReference>
<name>A0A8S0V3Z9_OLEEU</name>
<dbReference type="OrthoDB" id="1919305at2759"/>
<evidence type="ECO:0000256" key="1">
    <source>
        <dbReference type="SAM" id="MobiDB-lite"/>
    </source>
</evidence>
<organism evidence="2 3">
    <name type="scientific">Olea europaea subsp. europaea</name>
    <dbReference type="NCBI Taxonomy" id="158383"/>
    <lineage>
        <taxon>Eukaryota</taxon>
        <taxon>Viridiplantae</taxon>
        <taxon>Streptophyta</taxon>
        <taxon>Embryophyta</taxon>
        <taxon>Tracheophyta</taxon>
        <taxon>Spermatophyta</taxon>
        <taxon>Magnoliopsida</taxon>
        <taxon>eudicotyledons</taxon>
        <taxon>Gunneridae</taxon>
        <taxon>Pentapetalae</taxon>
        <taxon>asterids</taxon>
        <taxon>lamiids</taxon>
        <taxon>Lamiales</taxon>
        <taxon>Oleaceae</taxon>
        <taxon>Oleeae</taxon>
        <taxon>Olea</taxon>
    </lineage>
</organism>
<accession>A0A8S0V3Z9</accession>
<sequence length="663" mass="75590">MDSDDDYQSFLPPKESSPKVQYRRLKRLKKSNSEPPKESWKVSINDPLLFPQVNYAKLEALENGSETLDFNDSILNQEPFMSQESQSEGFDDEKENELENQKQKEVNSVVNKTKRALQFDDGVAVGFEKENGLENPKEKEVNFGIGAEVNKTKRGLEFDDNVAVVFDGYEGGIGRNVDLGLDSFERKRSCEGDLDEIKEDKKKKKKKVKSDNANESVSKLPVSNKRKEEKERKVYLQQLHAESQKLLRDTRDAAFEPIPVVQKPISFVLEKIRKRKLEVSLRTGMLNHKNYATEDNGSQRDKMMEVDLVNTDSEKRGAENIAKNVENEAPARSVDVESGPNTLRMDGSEDLARKTSHENVPTQVASEALNELPTPAFRAPVDDTQDLFDDSQPSINIVEKPDELQDSPLEEDFAPSLLAMNLKFDSAPVDDRFSDEEDSEKENIDPYPCGVADGSSSPKGDPVKDFVDDEAEEEDDSDNDLIRSEEKEDEDMDGFEELDDMIATEFEERTIDNERRNELHQKWLEQQDAAGTDHLLQRLKCRSELRDTILQDKEPESDEDEEESDDEAKEDVHRNSARMNSRNAKEIIMQMFSDKEEAFLSDEDDTEKRHVKQRLLIRAEKQATLVSPADDENSREVFGLIKKLNIVSDNKKKPKTSCNPCSF</sequence>
<proteinExistence type="predicted"/>
<protein>
    <submittedName>
        <fullName evidence="2">Uncharacterized protein</fullName>
    </submittedName>
</protein>
<feature type="region of interest" description="Disordered" evidence="1">
    <location>
        <begin position="69"/>
        <end position="109"/>
    </location>
</feature>
<evidence type="ECO:0000313" key="2">
    <source>
        <dbReference type="EMBL" id="CAA3024784.1"/>
    </source>
</evidence>
<feature type="compositionally biased region" description="Polar residues" evidence="1">
    <location>
        <begin position="69"/>
        <end position="88"/>
    </location>
</feature>
<feature type="region of interest" description="Disordered" evidence="1">
    <location>
        <begin position="195"/>
        <end position="234"/>
    </location>
</feature>